<name>A0A4S4LRK5_9AGAM</name>
<evidence type="ECO:0000259" key="1">
    <source>
        <dbReference type="SMART" id="SM00555"/>
    </source>
</evidence>
<dbReference type="EMBL" id="SGPL01000234">
    <property type="protein sequence ID" value="THH15012.1"/>
    <property type="molecule type" value="Genomic_DNA"/>
</dbReference>
<feature type="domain" description="GIT Spa2 homology (SHD)" evidence="1">
    <location>
        <begin position="67"/>
        <end position="97"/>
    </location>
</feature>
<organism evidence="2 3">
    <name type="scientific">Bondarzewia mesenterica</name>
    <dbReference type="NCBI Taxonomy" id="1095465"/>
    <lineage>
        <taxon>Eukaryota</taxon>
        <taxon>Fungi</taxon>
        <taxon>Dikarya</taxon>
        <taxon>Basidiomycota</taxon>
        <taxon>Agaricomycotina</taxon>
        <taxon>Agaricomycetes</taxon>
        <taxon>Russulales</taxon>
        <taxon>Bondarzewiaceae</taxon>
        <taxon>Bondarzewia</taxon>
    </lineage>
</organism>
<evidence type="ECO:0000313" key="2">
    <source>
        <dbReference type="EMBL" id="THH15012.1"/>
    </source>
</evidence>
<dbReference type="GO" id="GO:0005826">
    <property type="term" value="C:actomyosin contractile ring"/>
    <property type="evidence" value="ECO:0007669"/>
    <property type="project" value="TreeGrafter"/>
</dbReference>
<keyword evidence="3" id="KW-1185">Reference proteome</keyword>
<proteinExistence type="predicted"/>
<dbReference type="GO" id="GO:0005078">
    <property type="term" value="F:MAP-kinase scaffold activity"/>
    <property type="evidence" value="ECO:0007669"/>
    <property type="project" value="TreeGrafter"/>
</dbReference>
<dbReference type="Pfam" id="PF08518">
    <property type="entry name" value="GIT_SHD"/>
    <property type="match status" value="2"/>
</dbReference>
<feature type="domain" description="GIT Spa2 homology (SHD)" evidence="1">
    <location>
        <begin position="118"/>
        <end position="148"/>
    </location>
</feature>
<dbReference type="InterPro" id="IPR013724">
    <property type="entry name" value="GIT_SHD"/>
</dbReference>
<dbReference type="GO" id="GO:1902716">
    <property type="term" value="C:cell cortex of growing cell tip"/>
    <property type="evidence" value="ECO:0007669"/>
    <property type="project" value="TreeGrafter"/>
</dbReference>
<dbReference type="PANTHER" id="PTHR21601">
    <property type="entry name" value="SPA2 PROTEIN"/>
    <property type="match status" value="1"/>
</dbReference>
<evidence type="ECO:0000313" key="3">
    <source>
        <dbReference type="Proteomes" id="UP000310158"/>
    </source>
</evidence>
<dbReference type="InterPro" id="IPR039892">
    <property type="entry name" value="Spa2/Sph1"/>
</dbReference>
<accession>A0A4S4LRK5</accession>
<gene>
    <name evidence="2" type="ORF">EW146_g5386</name>
</gene>
<comment type="caution">
    <text evidence="2">The sequence shown here is derived from an EMBL/GenBank/DDBJ whole genome shotgun (WGS) entry which is preliminary data.</text>
</comment>
<protein>
    <recommendedName>
        <fullName evidence="1">GIT Spa2 homology (SHD) domain-containing protein</fullName>
    </recommendedName>
</protein>
<dbReference type="SMART" id="SM00555">
    <property type="entry name" value="GIT"/>
    <property type="match status" value="2"/>
</dbReference>
<dbReference type="PANTHER" id="PTHR21601:SF0">
    <property type="entry name" value="PROTEIN SPA2-RELATED"/>
    <property type="match status" value="1"/>
</dbReference>
<sequence>MSGTSETVGIIAMGVASLAMNSRTEYAYRPINDPADVDRIARTHFEALSRDLASYLAKEPANSRPTARQSLTQLTRQQFQALSTDVHDELARRKNNADTHEVPCLPLRDDVHPKHDQAPQKLAAFSTARFKDLSGDVYHELARRHPELKDEVIFLHLSPRRSTHLCRPPPSVATRSDAHADPTRIDIYVIDVSHQVWTDDRDECLFLCQSFWVLEKDCSGAESRAAGCLKVEIGSRESLRTDGRFRRAYRARTWCVERGARDSRDACGAAAVTDLV</sequence>
<dbReference type="AlphaFoldDB" id="A0A4S4LRK5"/>
<dbReference type="Proteomes" id="UP000310158">
    <property type="component" value="Unassembled WGS sequence"/>
</dbReference>
<dbReference type="OrthoDB" id="5588096at2759"/>
<reference evidence="2 3" key="1">
    <citation type="submission" date="2019-02" db="EMBL/GenBank/DDBJ databases">
        <title>Genome sequencing of the rare red list fungi Bondarzewia mesenterica.</title>
        <authorList>
            <person name="Buettner E."/>
            <person name="Kellner H."/>
        </authorList>
    </citation>
    <scope>NUCLEOTIDE SEQUENCE [LARGE SCALE GENOMIC DNA]</scope>
    <source>
        <strain evidence="2 3">DSM 108281</strain>
    </source>
</reference>